<accession>A0ABQ5URU3</accession>
<reference evidence="4" key="2">
    <citation type="submission" date="2023-01" db="EMBL/GenBank/DDBJ databases">
        <title>Draft genome sequence of Maritalea porphyrae strain NBRC 107169.</title>
        <authorList>
            <person name="Sun Q."/>
            <person name="Mori K."/>
        </authorList>
    </citation>
    <scope>NUCLEOTIDE SEQUENCE</scope>
    <source>
        <strain evidence="4">NBRC 107169</strain>
    </source>
</reference>
<protein>
    <recommendedName>
        <fullName evidence="6">Glycosyltransferase family 1 protein</fullName>
    </recommendedName>
</protein>
<feature type="domain" description="Glycosyl transferase family 1" evidence="2">
    <location>
        <begin position="120"/>
        <end position="229"/>
    </location>
</feature>
<sequence>MEFDLKCVKDVVWRDGIDLVLGYNTAIFNIIQRMLGRTVIMNMDGIEWHRDKWSLPAKFWLLCNELIGANVSSIAIADNPHIATHIAARSFKSPTMIPYGADQIETPSISVLDSFQLKRDCYFLSIARIEPENSILEIVTAFSNAKTNQKLVIVGPLDDNIRYHKKVRAAANQDVIFPGAIYDKTIVGALRYYARAHIHGHRVGGTNPSLVEAMAAGSAVIAHDNLYNRWTAGDSQFFFSGDVQCQQLIEMLSAPSDKLETARYAAAERHRRQFTWGNVLSQYEALLEDQVRKTYPR</sequence>
<organism evidence="4 5">
    <name type="scientific">Maritalea porphyrae</name>
    <dbReference type="NCBI Taxonomy" id="880732"/>
    <lineage>
        <taxon>Bacteria</taxon>
        <taxon>Pseudomonadati</taxon>
        <taxon>Pseudomonadota</taxon>
        <taxon>Alphaproteobacteria</taxon>
        <taxon>Hyphomicrobiales</taxon>
        <taxon>Devosiaceae</taxon>
        <taxon>Maritalea</taxon>
    </lineage>
</organism>
<dbReference type="EMBL" id="BSNI01000002">
    <property type="protein sequence ID" value="GLQ17877.1"/>
    <property type="molecule type" value="Genomic_DNA"/>
</dbReference>
<evidence type="ECO:0000313" key="5">
    <source>
        <dbReference type="Proteomes" id="UP001161405"/>
    </source>
</evidence>
<dbReference type="Gene3D" id="3.40.50.2000">
    <property type="entry name" value="Glycogen Phosphorylase B"/>
    <property type="match status" value="2"/>
</dbReference>
<comment type="caution">
    <text evidence="4">The sequence shown here is derived from an EMBL/GenBank/DDBJ whole genome shotgun (WGS) entry which is preliminary data.</text>
</comment>
<dbReference type="Pfam" id="PF00534">
    <property type="entry name" value="Glycos_transf_1"/>
    <property type="match status" value="1"/>
</dbReference>
<evidence type="ECO:0000259" key="2">
    <source>
        <dbReference type="Pfam" id="PF00534"/>
    </source>
</evidence>
<feature type="domain" description="DUF1972" evidence="3">
    <location>
        <begin position="29"/>
        <end position="102"/>
    </location>
</feature>
<dbReference type="PANTHER" id="PTHR46401:SF2">
    <property type="entry name" value="GLYCOSYLTRANSFERASE WBBK-RELATED"/>
    <property type="match status" value="1"/>
</dbReference>
<evidence type="ECO:0000256" key="1">
    <source>
        <dbReference type="ARBA" id="ARBA00022679"/>
    </source>
</evidence>
<dbReference type="SUPFAM" id="SSF53756">
    <property type="entry name" value="UDP-Glycosyltransferase/glycogen phosphorylase"/>
    <property type="match status" value="1"/>
</dbReference>
<reference evidence="4" key="1">
    <citation type="journal article" date="2014" name="Int. J. Syst. Evol. Microbiol.">
        <title>Complete genome of a new Firmicutes species belonging to the dominant human colonic microbiota ('Ruminococcus bicirculans') reveals two chromosomes and a selective capacity to utilize plant glucans.</title>
        <authorList>
            <consortium name="NISC Comparative Sequencing Program"/>
            <person name="Wegmann U."/>
            <person name="Louis P."/>
            <person name="Goesmann A."/>
            <person name="Henrissat B."/>
            <person name="Duncan S.H."/>
            <person name="Flint H.J."/>
        </authorList>
    </citation>
    <scope>NUCLEOTIDE SEQUENCE</scope>
    <source>
        <strain evidence="4">NBRC 107169</strain>
    </source>
</reference>
<dbReference type="PANTHER" id="PTHR46401">
    <property type="entry name" value="GLYCOSYLTRANSFERASE WBBK-RELATED"/>
    <property type="match status" value="1"/>
</dbReference>
<keyword evidence="5" id="KW-1185">Reference proteome</keyword>
<evidence type="ECO:0000313" key="4">
    <source>
        <dbReference type="EMBL" id="GLQ17877.1"/>
    </source>
</evidence>
<keyword evidence="1" id="KW-0808">Transferase</keyword>
<dbReference type="InterPro" id="IPR015393">
    <property type="entry name" value="DUF1972"/>
</dbReference>
<proteinExistence type="predicted"/>
<dbReference type="InterPro" id="IPR001296">
    <property type="entry name" value="Glyco_trans_1"/>
</dbReference>
<dbReference type="Pfam" id="PF09314">
    <property type="entry name" value="DUF1972"/>
    <property type="match status" value="1"/>
</dbReference>
<name>A0ABQ5URU3_9HYPH</name>
<gene>
    <name evidence="4" type="ORF">GCM10007879_21260</name>
</gene>
<evidence type="ECO:0008006" key="6">
    <source>
        <dbReference type="Google" id="ProtNLM"/>
    </source>
</evidence>
<evidence type="ECO:0000259" key="3">
    <source>
        <dbReference type="Pfam" id="PF09314"/>
    </source>
</evidence>
<dbReference type="Proteomes" id="UP001161405">
    <property type="component" value="Unassembled WGS sequence"/>
</dbReference>